<dbReference type="GO" id="GO:0006890">
    <property type="term" value="P:retrograde vesicle-mediated transport, Golgi to endoplasmic reticulum"/>
    <property type="evidence" value="ECO:0007669"/>
    <property type="project" value="TreeGrafter"/>
</dbReference>
<sequence length="347" mass="36566">MADAKARAEARRKAILARGGDRLARITTSARGEEATAYMKDAPSLPSRTGLTDFVGETSDMPTPPASTPGSRNVSGAPASHASPLQAAGLGASAPDPSVWSEEQQQQFMNALIGAAASGRFPGAGAGVGALPEQPRPRAPSTASSTTAVAPSIAGSPAPPLTDDPMAALMNALQQGGAGTPPGFQFPGAGMAPAETVSLKPKTLLQKLMPVIHIISAWALLAYFALWKEPEAYDAKTYGSRESLWRRWAELSWKSPEDGWGVQAVPFFWAFTTLALVLHSWRIFTRLDPIQPPMLLAFALPHLPSPLPAIITNGLKYLQIGGILFDDISALLVGIGLLVWIATWFAA</sequence>
<evidence type="ECO:0000256" key="4">
    <source>
        <dbReference type="SAM" id="MobiDB-lite"/>
    </source>
</evidence>
<gene>
    <name evidence="6" type="ORF">BD310DRAFT_1040636</name>
</gene>
<dbReference type="STRING" id="114155.A0A4Q9PPS9"/>
<evidence type="ECO:0000313" key="7">
    <source>
        <dbReference type="Proteomes" id="UP000292082"/>
    </source>
</evidence>
<feature type="compositionally biased region" description="Low complexity" evidence="4">
    <location>
        <begin position="139"/>
        <end position="152"/>
    </location>
</feature>
<dbReference type="PANTHER" id="PTHR28263:SF1">
    <property type="entry name" value="GOLGI TO ER TRAFFIC PROTEIN 2"/>
    <property type="match status" value="1"/>
</dbReference>
<feature type="transmembrane region" description="Helical" evidence="5">
    <location>
        <begin position="208"/>
        <end position="226"/>
    </location>
</feature>
<evidence type="ECO:0000256" key="3">
    <source>
        <dbReference type="ARBA" id="ARBA00023136"/>
    </source>
</evidence>
<feature type="transmembrane region" description="Helical" evidence="5">
    <location>
        <begin position="323"/>
        <end position="346"/>
    </location>
</feature>
<dbReference type="Pfam" id="PF08690">
    <property type="entry name" value="GET2"/>
    <property type="match status" value="1"/>
</dbReference>
<dbReference type="AlphaFoldDB" id="A0A4Q9PPS9"/>
<feature type="transmembrane region" description="Helical" evidence="5">
    <location>
        <begin position="260"/>
        <end position="281"/>
    </location>
</feature>
<evidence type="ECO:0000256" key="5">
    <source>
        <dbReference type="SAM" id="Phobius"/>
    </source>
</evidence>
<keyword evidence="1 5" id="KW-0812">Transmembrane</keyword>
<protein>
    <recommendedName>
        <fullName evidence="8">GET complex subunit GET2</fullName>
    </recommendedName>
</protein>
<evidence type="ECO:0008006" key="8">
    <source>
        <dbReference type="Google" id="ProtNLM"/>
    </source>
</evidence>
<dbReference type="PANTHER" id="PTHR28263">
    <property type="entry name" value="GOLGI TO ER TRAFFIC PROTEIN 2"/>
    <property type="match status" value="1"/>
</dbReference>
<dbReference type="InterPro" id="IPR028143">
    <property type="entry name" value="Get2/sif1"/>
</dbReference>
<dbReference type="EMBL" id="ML145155">
    <property type="protein sequence ID" value="TBU56205.1"/>
    <property type="molecule type" value="Genomic_DNA"/>
</dbReference>
<dbReference type="Proteomes" id="UP000292082">
    <property type="component" value="Unassembled WGS sequence"/>
</dbReference>
<reference evidence="6 7" key="1">
    <citation type="submission" date="2019-01" db="EMBL/GenBank/DDBJ databases">
        <title>Draft genome sequences of three monokaryotic isolates of the white-rot basidiomycete fungus Dichomitus squalens.</title>
        <authorList>
            <consortium name="DOE Joint Genome Institute"/>
            <person name="Lopez S.C."/>
            <person name="Andreopoulos B."/>
            <person name="Pangilinan J."/>
            <person name="Lipzen A."/>
            <person name="Riley R."/>
            <person name="Ahrendt S."/>
            <person name="Ng V."/>
            <person name="Barry K."/>
            <person name="Daum C."/>
            <person name="Grigoriev I.V."/>
            <person name="Hilden K.S."/>
            <person name="Makela M.R."/>
            <person name="de Vries R.P."/>
        </authorList>
    </citation>
    <scope>NUCLEOTIDE SEQUENCE [LARGE SCALE GENOMIC DNA]</scope>
    <source>
        <strain evidence="6 7">CBS 464.89</strain>
    </source>
</reference>
<accession>A0A4Q9PPS9</accession>
<organism evidence="6 7">
    <name type="scientific">Dichomitus squalens</name>
    <dbReference type="NCBI Taxonomy" id="114155"/>
    <lineage>
        <taxon>Eukaryota</taxon>
        <taxon>Fungi</taxon>
        <taxon>Dikarya</taxon>
        <taxon>Basidiomycota</taxon>
        <taxon>Agaricomycotina</taxon>
        <taxon>Agaricomycetes</taxon>
        <taxon>Polyporales</taxon>
        <taxon>Polyporaceae</taxon>
        <taxon>Dichomitus</taxon>
    </lineage>
</organism>
<evidence type="ECO:0000256" key="1">
    <source>
        <dbReference type="ARBA" id="ARBA00022692"/>
    </source>
</evidence>
<feature type="region of interest" description="Disordered" evidence="4">
    <location>
        <begin position="125"/>
        <end position="160"/>
    </location>
</feature>
<name>A0A4Q9PPS9_9APHY</name>
<feature type="region of interest" description="Disordered" evidence="4">
    <location>
        <begin position="28"/>
        <end position="103"/>
    </location>
</feature>
<keyword evidence="7" id="KW-1185">Reference proteome</keyword>
<proteinExistence type="predicted"/>
<keyword evidence="3 5" id="KW-0472">Membrane</keyword>
<keyword evidence="2 5" id="KW-1133">Transmembrane helix</keyword>
<evidence type="ECO:0000256" key="2">
    <source>
        <dbReference type="ARBA" id="ARBA00022989"/>
    </source>
</evidence>
<evidence type="ECO:0000313" key="6">
    <source>
        <dbReference type="EMBL" id="TBU56205.1"/>
    </source>
</evidence>